<proteinExistence type="predicted"/>
<accession>A0A0N1E9Z0</accession>
<dbReference type="PATRIC" id="fig|35818.11.peg.122"/>
<reference evidence="1 2" key="1">
    <citation type="submission" date="2014-06" db="EMBL/GenBank/DDBJ databases">
        <title>Helicobacter pullorum isolates in fresh chicken meat - phenotypic and genotypic features.</title>
        <authorList>
            <person name="Borges V."/>
            <person name="Santos A."/>
            <person name="Correia C.B."/>
            <person name="Saraiva M."/>
            <person name="Menard A."/>
            <person name="Vieira L."/>
            <person name="Sampaio D.A."/>
            <person name="Gomes J.P."/>
            <person name="Oleastro M."/>
        </authorList>
    </citation>
    <scope>NUCLEOTIDE SEQUENCE [LARGE SCALE GENOMIC DNA]</scope>
    <source>
        <strain evidence="1 2">229334/12</strain>
    </source>
</reference>
<gene>
    <name evidence="1" type="ORF">HPU229334_00620</name>
</gene>
<sequence length="120" mass="14584">MELNEMFLEVIENQNGYWTDFTIAQLKELFALEAPIYKNVLENLFVDRDNRYKSKRKYDISDFLYYFWVVLREDLQEKAKRTKIRDYKGTRVAELSEIKARMLVEINKKLPKWARSYDAL</sequence>
<dbReference type="Proteomes" id="UP000037997">
    <property type="component" value="Unassembled WGS sequence"/>
</dbReference>
<evidence type="ECO:0000313" key="1">
    <source>
        <dbReference type="EMBL" id="KPH54673.1"/>
    </source>
</evidence>
<dbReference type="AlphaFoldDB" id="A0A0N1E9Z0"/>
<dbReference type="RefSeq" id="WP_054198744.1">
    <property type="nucleotide sequence ID" value="NZ_DYWB01000017.1"/>
</dbReference>
<name>A0A0N1E9Z0_9HELI</name>
<dbReference type="GeneID" id="93196585"/>
<protein>
    <submittedName>
        <fullName evidence="1">Uncharacterized protein</fullName>
    </submittedName>
</protein>
<evidence type="ECO:0000313" key="2">
    <source>
        <dbReference type="Proteomes" id="UP000037997"/>
    </source>
</evidence>
<comment type="caution">
    <text evidence="1">The sequence shown here is derived from an EMBL/GenBank/DDBJ whole genome shotgun (WGS) entry which is preliminary data.</text>
</comment>
<dbReference type="EMBL" id="JNOC01000111">
    <property type="protein sequence ID" value="KPH54673.1"/>
    <property type="molecule type" value="Genomic_DNA"/>
</dbReference>
<organism evidence="1 2">
    <name type="scientific">Helicobacter pullorum</name>
    <dbReference type="NCBI Taxonomy" id="35818"/>
    <lineage>
        <taxon>Bacteria</taxon>
        <taxon>Pseudomonadati</taxon>
        <taxon>Campylobacterota</taxon>
        <taxon>Epsilonproteobacteria</taxon>
        <taxon>Campylobacterales</taxon>
        <taxon>Helicobacteraceae</taxon>
        <taxon>Helicobacter</taxon>
    </lineage>
</organism>